<accession>A0AAU7XBB9</accession>
<dbReference type="PANTHER" id="PTHR11709">
    <property type="entry name" value="MULTI-COPPER OXIDASE"/>
    <property type="match status" value="1"/>
</dbReference>
<feature type="domain" description="Plastocyanin-like" evidence="7">
    <location>
        <begin position="419"/>
        <end position="529"/>
    </location>
</feature>
<dbReference type="GO" id="GO:0016491">
    <property type="term" value="F:oxidoreductase activity"/>
    <property type="evidence" value="ECO:0007669"/>
    <property type="project" value="UniProtKB-KW"/>
</dbReference>
<dbReference type="GO" id="GO:0005507">
    <property type="term" value="F:copper ion binding"/>
    <property type="evidence" value="ECO:0007669"/>
    <property type="project" value="InterPro"/>
</dbReference>
<feature type="chain" id="PRO_5043403408" evidence="5">
    <location>
        <begin position="34"/>
        <end position="532"/>
    </location>
</feature>
<dbReference type="InterPro" id="IPR033138">
    <property type="entry name" value="Cu_oxidase_CS"/>
</dbReference>
<dbReference type="EMBL" id="CP158568">
    <property type="protein sequence ID" value="XBY43978.1"/>
    <property type="molecule type" value="Genomic_DNA"/>
</dbReference>
<feature type="domain" description="Plastocyanin-like" evidence="8">
    <location>
        <begin position="64"/>
        <end position="151"/>
    </location>
</feature>
<dbReference type="InterPro" id="IPR001117">
    <property type="entry name" value="Cu-oxidase_2nd"/>
</dbReference>
<dbReference type="SUPFAM" id="SSF49503">
    <property type="entry name" value="Cupredoxins"/>
    <property type="match status" value="3"/>
</dbReference>
<protein>
    <submittedName>
        <fullName evidence="9">Multicopper oxidase domain-containing protein</fullName>
    </submittedName>
</protein>
<keyword evidence="1" id="KW-0479">Metal-binding</keyword>
<dbReference type="InterPro" id="IPR011706">
    <property type="entry name" value="Cu-oxidase_C"/>
</dbReference>
<dbReference type="InterPro" id="IPR045087">
    <property type="entry name" value="Cu-oxidase_fam"/>
</dbReference>
<sequence length="532" mass="55805">MTLSIDRRTLLRTALLGAATASIFPLAIPAAQAADTRRLRVVSRTLDIDGRAAKVFGLIGPDERPGLSFDAGATFDVALENQLGEPTLIHWHGLTPPWVQDGVPDMPAPLLGPGETRAYAFPVGAGGTHWMHAHTLQEQNLLAAPLIVRRPDERAADEQEVVVLLHDFAFRTAEEILADLRKPGAGMAHGAMGQGTMDHGGMNHAGMAGHSMASHAMSGHAMAGHDMAGHGAPGQAGPGQAGSGHAGSGHAMAGSATSGAMAMDLNDIDYDAYLANDRTLGDPQVTRVERGARVRLRIINGATSTAFTIDTGALDAVAVAVDGQPVAPLPGRRFGLTMGQRIDLRLAIPKEGGAFPILALREGAVERTGIVLATPGAAVKRVAATGTVKGPVLDLTQEAALKPIAPLAARRPDRRFTVDLTGTMAGYAWSMALAGTTEAALHVRKGERVEITMRNASMMAHPMHLHGHHFQVVAIDGKPVAGAVRDTLLVPPMRSVTVAVDAENPGKWAFHCHHLYHMATGMMGALVYDDLG</sequence>
<dbReference type="KEGG" id="mflg:ABS361_18260"/>
<dbReference type="PROSITE" id="PS00079">
    <property type="entry name" value="MULTICOPPER_OXIDASE1"/>
    <property type="match status" value="1"/>
</dbReference>
<feature type="region of interest" description="Disordered" evidence="4">
    <location>
        <begin position="228"/>
        <end position="253"/>
    </location>
</feature>
<feature type="signal peptide" evidence="5">
    <location>
        <begin position="1"/>
        <end position="33"/>
    </location>
</feature>
<evidence type="ECO:0000256" key="1">
    <source>
        <dbReference type="ARBA" id="ARBA00022723"/>
    </source>
</evidence>
<feature type="domain" description="Plastocyanin-like" evidence="6">
    <location>
        <begin position="271"/>
        <end position="361"/>
    </location>
</feature>
<evidence type="ECO:0000256" key="3">
    <source>
        <dbReference type="ARBA" id="ARBA00023008"/>
    </source>
</evidence>
<dbReference type="PANTHER" id="PTHR11709:SF394">
    <property type="entry name" value="FI03373P-RELATED"/>
    <property type="match status" value="1"/>
</dbReference>
<evidence type="ECO:0000256" key="4">
    <source>
        <dbReference type="SAM" id="MobiDB-lite"/>
    </source>
</evidence>
<keyword evidence="2" id="KW-0560">Oxidoreductase</keyword>
<dbReference type="CDD" id="cd13887">
    <property type="entry name" value="CuRO_2_MCO_like_2"/>
    <property type="match status" value="1"/>
</dbReference>
<dbReference type="AlphaFoldDB" id="A0AAU7XBB9"/>
<dbReference type="RefSeq" id="WP_407049074.1">
    <property type="nucleotide sequence ID" value="NZ_CP158568.1"/>
</dbReference>
<dbReference type="CDD" id="cd13896">
    <property type="entry name" value="CuRO_3_CopA"/>
    <property type="match status" value="1"/>
</dbReference>
<dbReference type="InterPro" id="IPR034279">
    <property type="entry name" value="CuRO_3_CopA"/>
</dbReference>
<dbReference type="Pfam" id="PF07732">
    <property type="entry name" value="Cu-oxidase_3"/>
    <property type="match status" value="1"/>
</dbReference>
<dbReference type="PROSITE" id="PS00080">
    <property type="entry name" value="MULTICOPPER_OXIDASE2"/>
    <property type="match status" value="1"/>
</dbReference>
<keyword evidence="5" id="KW-0732">Signal</keyword>
<evidence type="ECO:0000256" key="5">
    <source>
        <dbReference type="SAM" id="SignalP"/>
    </source>
</evidence>
<dbReference type="InterPro" id="IPR008972">
    <property type="entry name" value="Cupredoxin"/>
</dbReference>
<gene>
    <name evidence="9" type="ORF">ABS361_18260</name>
</gene>
<dbReference type="InterPro" id="IPR002355">
    <property type="entry name" value="Cu_oxidase_Cu_BS"/>
</dbReference>
<dbReference type="CDD" id="cd13865">
    <property type="entry name" value="CuRO_1_LCC_like_3"/>
    <property type="match status" value="1"/>
</dbReference>
<evidence type="ECO:0000259" key="6">
    <source>
        <dbReference type="Pfam" id="PF00394"/>
    </source>
</evidence>
<name>A0AAU7XBB9_9HYPH</name>
<organism evidence="9">
    <name type="scientific">Methyloraptor flagellatus</name>
    <dbReference type="NCBI Taxonomy" id="3162530"/>
    <lineage>
        <taxon>Bacteria</taxon>
        <taxon>Pseudomonadati</taxon>
        <taxon>Pseudomonadota</taxon>
        <taxon>Alphaproteobacteria</taxon>
        <taxon>Hyphomicrobiales</taxon>
        <taxon>Ancalomicrobiaceae</taxon>
        <taxon>Methyloraptor</taxon>
    </lineage>
</organism>
<keyword evidence="3" id="KW-0186">Copper</keyword>
<dbReference type="InterPro" id="IPR011707">
    <property type="entry name" value="Cu-oxidase-like_N"/>
</dbReference>
<evidence type="ECO:0000259" key="7">
    <source>
        <dbReference type="Pfam" id="PF07731"/>
    </source>
</evidence>
<evidence type="ECO:0000256" key="2">
    <source>
        <dbReference type="ARBA" id="ARBA00023002"/>
    </source>
</evidence>
<evidence type="ECO:0000259" key="8">
    <source>
        <dbReference type="Pfam" id="PF07732"/>
    </source>
</evidence>
<evidence type="ECO:0000313" key="9">
    <source>
        <dbReference type="EMBL" id="XBY43978.1"/>
    </source>
</evidence>
<dbReference type="PROSITE" id="PS51318">
    <property type="entry name" value="TAT"/>
    <property type="match status" value="1"/>
</dbReference>
<feature type="compositionally biased region" description="Gly residues" evidence="4">
    <location>
        <begin position="231"/>
        <end position="247"/>
    </location>
</feature>
<dbReference type="Pfam" id="PF07731">
    <property type="entry name" value="Cu-oxidase_2"/>
    <property type="match status" value="1"/>
</dbReference>
<dbReference type="InterPro" id="IPR006311">
    <property type="entry name" value="TAT_signal"/>
</dbReference>
<dbReference type="Pfam" id="PF00394">
    <property type="entry name" value="Cu-oxidase"/>
    <property type="match status" value="1"/>
</dbReference>
<reference evidence="9" key="1">
    <citation type="submission" date="2024-06" db="EMBL/GenBank/DDBJ databases">
        <title>Methylostella associata gen. nov., sp. nov., a novel Ancalomicrobiaceae-affiliated facultatively methylotrophic bacteria that feed on methanotrophs of the genus Methylococcus.</title>
        <authorList>
            <person name="Saltykova V."/>
            <person name="Danilova O.V."/>
            <person name="Oshkin I.Y."/>
            <person name="Belova S.E."/>
            <person name="Pimenov N.V."/>
            <person name="Dedysh S.N."/>
        </authorList>
    </citation>
    <scope>NUCLEOTIDE SEQUENCE</scope>
    <source>
        <strain evidence="9">S20</strain>
    </source>
</reference>
<proteinExistence type="predicted"/>
<dbReference type="Gene3D" id="2.60.40.420">
    <property type="entry name" value="Cupredoxins - blue copper proteins"/>
    <property type="match status" value="3"/>
</dbReference>